<dbReference type="PANTHER" id="PTHR33824">
    <property type="entry name" value="POLYKETIDE CYCLASE/DEHYDRASE AND LIPID TRANSPORT SUPERFAMILY PROTEIN"/>
    <property type="match status" value="1"/>
</dbReference>
<dbReference type="PANTHER" id="PTHR33824:SF7">
    <property type="entry name" value="POLYKETIDE CYCLASE_DEHYDRASE AND LIPID TRANSPORT SUPERFAMILY PROTEIN"/>
    <property type="match status" value="1"/>
</dbReference>
<accession>A0A918BNL1</accession>
<dbReference type="InterPro" id="IPR023393">
    <property type="entry name" value="START-like_dom_sf"/>
</dbReference>
<protein>
    <submittedName>
        <fullName evidence="2">Cyclase</fullName>
    </submittedName>
</protein>
<keyword evidence="3" id="KW-1185">Reference proteome</keyword>
<feature type="domain" description="Coenzyme Q-binding protein COQ10 START" evidence="1">
    <location>
        <begin position="12"/>
        <end position="105"/>
    </location>
</feature>
<dbReference type="Gene3D" id="3.30.530.20">
    <property type="match status" value="1"/>
</dbReference>
<dbReference type="Proteomes" id="UP000620156">
    <property type="component" value="Unassembled WGS sequence"/>
</dbReference>
<dbReference type="Pfam" id="PF03364">
    <property type="entry name" value="Polyketide_cyc"/>
    <property type="match status" value="1"/>
</dbReference>
<evidence type="ECO:0000259" key="1">
    <source>
        <dbReference type="Pfam" id="PF03364"/>
    </source>
</evidence>
<gene>
    <name evidence="2" type="ORF">GCM10010145_58640</name>
</gene>
<dbReference type="EMBL" id="BMQK01000018">
    <property type="protein sequence ID" value="GGQ81183.1"/>
    <property type="molecule type" value="Genomic_DNA"/>
</dbReference>
<dbReference type="InterPro" id="IPR047137">
    <property type="entry name" value="ORF3"/>
</dbReference>
<evidence type="ECO:0000313" key="2">
    <source>
        <dbReference type="EMBL" id="GGQ81183.1"/>
    </source>
</evidence>
<name>A0A918BNL1_9ACTN</name>
<dbReference type="SUPFAM" id="SSF55961">
    <property type="entry name" value="Bet v1-like"/>
    <property type="match status" value="1"/>
</dbReference>
<proteinExistence type="predicted"/>
<dbReference type="AlphaFoldDB" id="A0A918BNL1"/>
<sequence length="172" mass="19682">MAMSTTEESIDVDVPVHVAYNQWTQFRTFPRFMDGVRRVDQIQAAFTHWVVRYGAKTYRFDAEILEQVPDRHLTWEALDAPRHRGTVTFRALDADRCRVTLRIGLSKPGVTERAGDALGLTRRAVRRSLTCFKEFIEHQGCETGTWRGEISKGHVRLDAGQDRPVVPTWPTG</sequence>
<comment type="caution">
    <text evidence="2">The sequence shown here is derived from an EMBL/GenBank/DDBJ whole genome shotgun (WGS) entry which is preliminary data.</text>
</comment>
<dbReference type="InterPro" id="IPR005031">
    <property type="entry name" value="COQ10_START"/>
</dbReference>
<organism evidence="2 3">
    <name type="scientific">Streptomyces ruber</name>
    <dbReference type="NCBI Taxonomy" id="83378"/>
    <lineage>
        <taxon>Bacteria</taxon>
        <taxon>Bacillati</taxon>
        <taxon>Actinomycetota</taxon>
        <taxon>Actinomycetes</taxon>
        <taxon>Kitasatosporales</taxon>
        <taxon>Streptomycetaceae</taxon>
        <taxon>Streptomyces</taxon>
    </lineage>
</organism>
<evidence type="ECO:0000313" key="3">
    <source>
        <dbReference type="Proteomes" id="UP000620156"/>
    </source>
</evidence>
<dbReference type="CDD" id="cd07817">
    <property type="entry name" value="SRPBCC_8"/>
    <property type="match status" value="1"/>
</dbReference>
<reference evidence="2" key="1">
    <citation type="journal article" date="2014" name="Int. J. Syst. Evol. Microbiol.">
        <title>Complete genome sequence of Corynebacterium casei LMG S-19264T (=DSM 44701T), isolated from a smear-ripened cheese.</title>
        <authorList>
            <consortium name="US DOE Joint Genome Institute (JGI-PGF)"/>
            <person name="Walter F."/>
            <person name="Albersmeier A."/>
            <person name="Kalinowski J."/>
            <person name="Ruckert C."/>
        </authorList>
    </citation>
    <scope>NUCLEOTIDE SEQUENCE</scope>
    <source>
        <strain evidence="2">JCM 3131</strain>
    </source>
</reference>
<reference evidence="2" key="2">
    <citation type="submission" date="2020-09" db="EMBL/GenBank/DDBJ databases">
        <authorList>
            <person name="Sun Q."/>
            <person name="Ohkuma M."/>
        </authorList>
    </citation>
    <scope>NUCLEOTIDE SEQUENCE</scope>
    <source>
        <strain evidence="2">JCM 3131</strain>
    </source>
</reference>